<dbReference type="EMBL" id="KT201088">
    <property type="protein sequence ID" value="ALS56149.1"/>
    <property type="molecule type" value="Genomic_DNA"/>
</dbReference>
<dbReference type="Gene3D" id="3.40.30.10">
    <property type="entry name" value="Glutaredoxin"/>
    <property type="match status" value="1"/>
</dbReference>
<sequence>MLIIKGVPGSPYTRKMLSLLRFRHIPYRYVQRGNSPLPGLPEPKVSLLPVVYLTDQEGECEALVDSTPIIRRLEADYPGRSVIPSDPALRFLDYLIEDYADEWLTKPMFHIRWHYDADADMAATILPYWGEISAPDGEIAVKQKAFRERQESRLYVVGSNDITAPVIEASYRRFLTCFDVLLREAPFVMGDRPGAADFALFGQLTQLAQFDPTAVAMTLENAPRVLAWVSVMEDLSGLESVESDWRLLSADNLAIKNLLTEMGRTYVPVMLANHQAVMAGASEFSTTVEGQPWQQVTFKYQAHCVNWIRQEYGSLEPVSKSRVDELLGNTGCEALLA</sequence>
<feature type="domain" description="GST C-terminal" evidence="1">
    <location>
        <begin position="86"/>
        <end position="269"/>
    </location>
</feature>
<dbReference type="InterPro" id="IPR050931">
    <property type="entry name" value="Mito_Protein_Transport_Metaxin"/>
</dbReference>
<accession>A0A0U2XUC3</accession>
<evidence type="ECO:0000313" key="2">
    <source>
        <dbReference type="EMBL" id="ALS56149.1"/>
    </source>
</evidence>
<proteinExistence type="predicted"/>
<protein>
    <submittedName>
        <fullName evidence="2">Putative glutathione S-transferase</fullName>
    </submittedName>
</protein>
<dbReference type="Pfam" id="PF13410">
    <property type="entry name" value="GST_C_2"/>
    <property type="match status" value="1"/>
</dbReference>
<dbReference type="PANTHER" id="PTHR12289">
    <property type="entry name" value="METAXIN RELATED"/>
    <property type="match status" value="1"/>
</dbReference>
<dbReference type="SUPFAM" id="SSF47616">
    <property type="entry name" value="GST C-terminal domain-like"/>
    <property type="match status" value="1"/>
</dbReference>
<evidence type="ECO:0000259" key="1">
    <source>
        <dbReference type="PROSITE" id="PS50405"/>
    </source>
</evidence>
<dbReference type="Gene3D" id="1.20.1050.10">
    <property type="match status" value="2"/>
</dbReference>
<dbReference type="InterPro" id="IPR004045">
    <property type="entry name" value="Glutathione_S-Trfase_N"/>
</dbReference>
<dbReference type="SUPFAM" id="SSF52833">
    <property type="entry name" value="Thioredoxin-like"/>
    <property type="match status" value="1"/>
</dbReference>
<dbReference type="GO" id="GO:0005737">
    <property type="term" value="C:cytoplasm"/>
    <property type="evidence" value="ECO:0007669"/>
    <property type="project" value="TreeGrafter"/>
</dbReference>
<dbReference type="PROSITE" id="PS50405">
    <property type="entry name" value="GST_CTER"/>
    <property type="match status" value="1"/>
</dbReference>
<keyword evidence="2" id="KW-0808">Transferase</keyword>
<dbReference type="InterPro" id="IPR010987">
    <property type="entry name" value="Glutathione-S-Trfase_C-like"/>
</dbReference>
<reference evidence="2" key="1">
    <citation type="journal article" date="2016" name="ISME J.">
        <title>Functional metagenomic screen reveals new and diverse microbial rhodopsins.</title>
        <authorList>
            <person name="Pushkarev A."/>
            <person name="Beja O."/>
        </authorList>
    </citation>
    <scope>NUCLEOTIDE SEQUENCE</scope>
</reference>
<dbReference type="AlphaFoldDB" id="A0A0U2XUC3"/>
<dbReference type="InterPro" id="IPR036282">
    <property type="entry name" value="Glutathione-S-Trfase_C_sf"/>
</dbReference>
<name>A0A0U2XUC3_9BACT</name>
<dbReference type="Pfam" id="PF13417">
    <property type="entry name" value="GST_N_3"/>
    <property type="match status" value="1"/>
</dbReference>
<dbReference type="PANTHER" id="PTHR12289:SF67">
    <property type="match status" value="1"/>
</dbReference>
<organism evidence="2">
    <name type="scientific">uncultured bacterium EIL11C05</name>
    <dbReference type="NCBI Taxonomy" id="1768199"/>
    <lineage>
        <taxon>Bacteria</taxon>
        <taxon>environmental samples</taxon>
    </lineage>
</organism>
<dbReference type="InterPro" id="IPR036249">
    <property type="entry name" value="Thioredoxin-like_sf"/>
</dbReference>
<dbReference type="GO" id="GO:0016740">
    <property type="term" value="F:transferase activity"/>
    <property type="evidence" value="ECO:0007669"/>
    <property type="project" value="UniProtKB-KW"/>
</dbReference>